<organism evidence="2 3">
    <name type="scientific">Prorocentrum cordatum</name>
    <dbReference type="NCBI Taxonomy" id="2364126"/>
    <lineage>
        <taxon>Eukaryota</taxon>
        <taxon>Sar</taxon>
        <taxon>Alveolata</taxon>
        <taxon>Dinophyceae</taxon>
        <taxon>Prorocentrales</taxon>
        <taxon>Prorocentraceae</taxon>
        <taxon>Prorocentrum</taxon>
    </lineage>
</organism>
<dbReference type="Pfam" id="PF00637">
    <property type="entry name" value="Clathrin"/>
    <property type="match status" value="1"/>
</dbReference>
<name>A0ABN9PCM4_9DINO</name>
<evidence type="ECO:0000256" key="1">
    <source>
        <dbReference type="PROSITE-ProRule" id="PRU01006"/>
    </source>
</evidence>
<accession>A0ABN9PCM4</accession>
<dbReference type="PROSITE" id="PS50236">
    <property type="entry name" value="CHCR"/>
    <property type="match status" value="1"/>
</dbReference>
<sequence>MQLNALLNTITAKVDHARVVQQVKKAGQLPLILPFLKTVQQHNSTAVNEAINELYVEAEMHAELRQSIEDFDNFDQIALAQKMEKHELAEMRRIAALVYKKNKRYKQSIDMSKNDGMFRDAMETARDSGNQA</sequence>
<keyword evidence="3" id="KW-1185">Reference proteome</keyword>
<protein>
    <submittedName>
        <fullName evidence="2">Uncharacterized protein</fullName>
    </submittedName>
</protein>
<dbReference type="InterPro" id="IPR055358">
    <property type="entry name" value="CHCR"/>
</dbReference>
<dbReference type="EMBL" id="CAUYUJ010000157">
    <property type="protein sequence ID" value="CAK0789007.1"/>
    <property type="molecule type" value="Genomic_DNA"/>
</dbReference>
<dbReference type="PANTHER" id="PTHR10292">
    <property type="entry name" value="CLATHRIN HEAVY CHAIN RELATED"/>
    <property type="match status" value="1"/>
</dbReference>
<comment type="caution">
    <text evidence="2">The sequence shown here is derived from an EMBL/GenBank/DDBJ whole genome shotgun (WGS) entry which is preliminary data.</text>
</comment>
<evidence type="ECO:0000313" key="3">
    <source>
        <dbReference type="Proteomes" id="UP001189429"/>
    </source>
</evidence>
<dbReference type="InterPro" id="IPR011990">
    <property type="entry name" value="TPR-like_helical_dom_sf"/>
</dbReference>
<dbReference type="InterPro" id="IPR000547">
    <property type="entry name" value="Clathrin_H-chain/VPS_repeat"/>
</dbReference>
<dbReference type="PANTHER" id="PTHR10292:SF1">
    <property type="entry name" value="CLATHRIN HEAVY CHAIN"/>
    <property type="match status" value="1"/>
</dbReference>
<proteinExistence type="predicted"/>
<dbReference type="Gene3D" id="1.25.40.10">
    <property type="entry name" value="Tetratricopeptide repeat domain"/>
    <property type="match status" value="1"/>
</dbReference>
<feature type="repeat" description="CHCR" evidence="1">
    <location>
        <begin position="7"/>
        <end position="132"/>
    </location>
</feature>
<evidence type="ECO:0000313" key="2">
    <source>
        <dbReference type="EMBL" id="CAK0789007.1"/>
    </source>
</evidence>
<gene>
    <name evidence="2" type="ORF">PCOR1329_LOCUS702</name>
</gene>
<dbReference type="SUPFAM" id="SSF48371">
    <property type="entry name" value="ARM repeat"/>
    <property type="match status" value="1"/>
</dbReference>
<dbReference type="SMART" id="SM00299">
    <property type="entry name" value="CLH"/>
    <property type="match status" value="1"/>
</dbReference>
<dbReference type="InterPro" id="IPR016024">
    <property type="entry name" value="ARM-type_fold"/>
</dbReference>
<dbReference type="Proteomes" id="UP001189429">
    <property type="component" value="Unassembled WGS sequence"/>
</dbReference>
<reference evidence="2" key="1">
    <citation type="submission" date="2023-10" db="EMBL/GenBank/DDBJ databases">
        <authorList>
            <person name="Chen Y."/>
            <person name="Shah S."/>
            <person name="Dougan E. K."/>
            <person name="Thang M."/>
            <person name="Chan C."/>
        </authorList>
    </citation>
    <scope>NUCLEOTIDE SEQUENCE [LARGE SCALE GENOMIC DNA]</scope>
</reference>